<dbReference type="EnsemblFungi" id="EJT75779">
    <property type="protein sequence ID" value="EJT75779"/>
    <property type="gene ID" value="GGTG_05709"/>
</dbReference>
<dbReference type="GeneID" id="20346167"/>
<organism evidence="1">
    <name type="scientific">Gaeumannomyces tritici (strain R3-111a-1)</name>
    <name type="common">Wheat and barley take-all root rot fungus</name>
    <name type="synonym">Gaeumannomyces graminis var. tritici</name>
    <dbReference type="NCBI Taxonomy" id="644352"/>
    <lineage>
        <taxon>Eukaryota</taxon>
        <taxon>Fungi</taxon>
        <taxon>Dikarya</taxon>
        <taxon>Ascomycota</taxon>
        <taxon>Pezizomycotina</taxon>
        <taxon>Sordariomycetes</taxon>
        <taxon>Sordariomycetidae</taxon>
        <taxon>Magnaporthales</taxon>
        <taxon>Magnaporthaceae</taxon>
        <taxon>Gaeumannomyces</taxon>
    </lineage>
</organism>
<protein>
    <submittedName>
        <fullName evidence="1 2">Uncharacterized protein</fullName>
    </submittedName>
</protein>
<evidence type="ECO:0000313" key="2">
    <source>
        <dbReference type="EnsemblFungi" id="EJT75779"/>
    </source>
</evidence>
<reference evidence="2" key="4">
    <citation type="journal article" date="2015" name="G3 (Bethesda)">
        <title>Genome sequences of three phytopathogenic species of the Magnaporthaceae family of fungi.</title>
        <authorList>
            <person name="Okagaki L.H."/>
            <person name="Nunes C.C."/>
            <person name="Sailsbery J."/>
            <person name="Clay B."/>
            <person name="Brown D."/>
            <person name="John T."/>
            <person name="Oh Y."/>
            <person name="Young N."/>
            <person name="Fitzgerald M."/>
            <person name="Haas B.J."/>
            <person name="Zeng Q."/>
            <person name="Young S."/>
            <person name="Adiconis X."/>
            <person name="Fan L."/>
            <person name="Levin J.Z."/>
            <person name="Mitchell T.K."/>
            <person name="Okubara P.A."/>
            <person name="Farman M.L."/>
            <person name="Kohn L.M."/>
            <person name="Birren B."/>
            <person name="Ma L.-J."/>
            <person name="Dean R.A."/>
        </authorList>
    </citation>
    <scope>NUCLEOTIDE SEQUENCE</scope>
    <source>
        <strain evidence="2">R3-111a-1</strain>
    </source>
</reference>
<keyword evidence="3" id="KW-1185">Reference proteome</keyword>
<reference evidence="1" key="2">
    <citation type="submission" date="2010-07" db="EMBL/GenBank/DDBJ databases">
        <authorList>
            <consortium name="The Broad Institute Genome Sequencing Platform"/>
            <consortium name="Broad Institute Genome Sequencing Center for Infectious Disease"/>
            <person name="Ma L.-J."/>
            <person name="Dead R."/>
            <person name="Young S."/>
            <person name="Zeng Q."/>
            <person name="Koehrsen M."/>
            <person name="Alvarado L."/>
            <person name="Berlin A."/>
            <person name="Chapman S.B."/>
            <person name="Chen Z."/>
            <person name="Freedman E."/>
            <person name="Gellesch M."/>
            <person name="Goldberg J."/>
            <person name="Griggs A."/>
            <person name="Gujja S."/>
            <person name="Heilman E.R."/>
            <person name="Heiman D."/>
            <person name="Hepburn T."/>
            <person name="Howarth C."/>
            <person name="Jen D."/>
            <person name="Larson L."/>
            <person name="Mehta T."/>
            <person name="Neiman D."/>
            <person name="Pearson M."/>
            <person name="Roberts A."/>
            <person name="Saif S."/>
            <person name="Shea T."/>
            <person name="Shenoy N."/>
            <person name="Sisk P."/>
            <person name="Stolte C."/>
            <person name="Sykes S."/>
            <person name="Walk T."/>
            <person name="White J."/>
            <person name="Yandava C."/>
            <person name="Haas B."/>
            <person name="Nusbaum C."/>
            <person name="Birren B."/>
        </authorList>
    </citation>
    <scope>NUCLEOTIDE SEQUENCE</scope>
    <source>
        <strain evidence="1">R3-111a-1</strain>
    </source>
</reference>
<dbReference type="HOGENOM" id="CLU_2776071_0_0_1"/>
<dbReference type="AlphaFoldDB" id="J3NWP7"/>
<dbReference type="Proteomes" id="UP000006039">
    <property type="component" value="Unassembled WGS sequence"/>
</dbReference>
<accession>J3NWP7</accession>
<dbReference type="RefSeq" id="XP_009221779.1">
    <property type="nucleotide sequence ID" value="XM_009223515.1"/>
</dbReference>
<dbReference type="VEuPathDB" id="FungiDB:GGTG_05709"/>
<name>J3NWP7_GAET3</name>
<dbReference type="EMBL" id="GL385397">
    <property type="protein sequence ID" value="EJT75779.1"/>
    <property type="molecule type" value="Genomic_DNA"/>
</dbReference>
<evidence type="ECO:0000313" key="3">
    <source>
        <dbReference type="Proteomes" id="UP000006039"/>
    </source>
</evidence>
<reference evidence="2" key="5">
    <citation type="submission" date="2018-04" db="UniProtKB">
        <authorList>
            <consortium name="EnsemblFungi"/>
        </authorList>
    </citation>
    <scope>IDENTIFICATION</scope>
    <source>
        <strain evidence="2">R3-111a-1</strain>
    </source>
</reference>
<reference evidence="3" key="1">
    <citation type="submission" date="2010-07" db="EMBL/GenBank/DDBJ databases">
        <title>The genome sequence of Gaeumannomyces graminis var. tritici strain R3-111a-1.</title>
        <authorList>
            <consortium name="The Broad Institute Genome Sequencing Platform"/>
            <person name="Ma L.-J."/>
            <person name="Dead R."/>
            <person name="Young S."/>
            <person name="Zeng Q."/>
            <person name="Koehrsen M."/>
            <person name="Alvarado L."/>
            <person name="Berlin A."/>
            <person name="Chapman S.B."/>
            <person name="Chen Z."/>
            <person name="Freedman E."/>
            <person name="Gellesch M."/>
            <person name="Goldberg J."/>
            <person name="Griggs A."/>
            <person name="Gujja S."/>
            <person name="Heilman E.R."/>
            <person name="Heiman D."/>
            <person name="Hepburn T."/>
            <person name="Howarth C."/>
            <person name="Jen D."/>
            <person name="Larson L."/>
            <person name="Mehta T."/>
            <person name="Neiman D."/>
            <person name="Pearson M."/>
            <person name="Roberts A."/>
            <person name="Saif S."/>
            <person name="Shea T."/>
            <person name="Shenoy N."/>
            <person name="Sisk P."/>
            <person name="Stolte C."/>
            <person name="Sykes S."/>
            <person name="Walk T."/>
            <person name="White J."/>
            <person name="Yandava C."/>
            <person name="Haas B."/>
            <person name="Nusbaum C."/>
            <person name="Birren B."/>
        </authorList>
    </citation>
    <scope>NUCLEOTIDE SEQUENCE [LARGE SCALE GENOMIC DNA]</scope>
    <source>
        <strain evidence="3">R3-111a-1</strain>
    </source>
</reference>
<proteinExistence type="predicted"/>
<sequence length="69" mass="7562">MLAPSFGSSAVASGCVLMRSDTHGGRIEWVPRVPSGTGLRPEKQARWVPDMARMVPGILNTIPEDRTWK</sequence>
<gene>
    <name evidence="2" type="primary">20346167</name>
    <name evidence="1" type="ORF">GGTG_05709</name>
</gene>
<reference evidence="1" key="3">
    <citation type="submission" date="2010-09" db="EMBL/GenBank/DDBJ databases">
        <title>Annotation of Gaeumannomyces graminis var. tritici R3-111a-1.</title>
        <authorList>
            <consortium name="The Broad Institute Genome Sequencing Platform"/>
            <person name="Ma L.-J."/>
            <person name="Dead R."/>
            <person name="Young S.K."/>
            <person name="Zeng Q."/>
            <person name="Gargeya S."/>
            <person name="Fitzgerald M."/>
            <person name="Haas B."/>
            <person name="Abouelleil A."/>
            <person name="Alvarado L."/>
            <person name="Arachchi H.M."/>
            <person name="Berlin A."/>
            <person name="Brown A."/>
            <person name="Chapman S.B."/>
            <person name="Chen Z."/>
            <person name="Dunbar C."/>
            <person name="Freedman E."/>
            <person name="Gearin G."/>
            <person name="Gellesch M."/>
            <person name="Goldberg J."/>
            <person name="Griggs A."/>
            <person name="Gujja S."/>
            <person name="Heiman D."/>
            <person name="Howarth C."/>
            <person name="Larson L."/>
            <person name="Lui A."/>
            <person name="MacDonald P.J.P."/>
            <person name="Mehta T."/>
            <person name="Montmayeur A."/>
            <person name="Murphy C."/>
            <person name="Neiman D."/>
            <person name="Pearson M."/>
            <person name="Priest M."/>
            <person name="Roberts A."/>
            <person name="Saif S."/>
            <person name="Shea T."/>
            <person name="Shenoy N."/>
            <person name="Sisk P."/>
            <person name="Stolte C."/>
            <person name="Sykes S."/>
            <person name="Yandava C."/>
            <person name="Wortman J."/>
            <person name="Nusbaum C."/>
            <person name="Birren B."/>
        </authorList>
    </citation>
    <scope>NUCLEOTIDE SEQUENCE</scope>
    <source>
        <strain evidence="1">R3-111a-1</strain>
    </source>
</reference>
<evidence type="ECO:0000313" key="1">
    <source>
        <dbReference type="EMBL" id="EJT75779.1"/>
    </source>
</evidence>